<evidence type="ECO:0000259" key="1">
    <source>
        <dbReference type="PROSITE" id="PS51186"/>
    </source>
</evidence>
<dbReference type="InterPro" id="IPR000182">
    <property type="entry name" value="GNAT_dom"/>
</dbReference>
<accession>A0ABV6NBG2</accession>
<feature type="domain" description="N-acetyltransferase" evidence="1">
    <location>
        <begin position="2"/>
        <end position="142"/>
    </location>
</feature>
<keyword evidence="3" id="KW-1185">Reference proteome</keyword>
<reference evidence="2 3" key="1">
    <citation type="submission" date="2024-09" db="EMBL/GenBank/DDBJ databases">
        <authorList>
            <person name="Sun Q."/>
            <person name="Mori K."/>
        </authorList>
    </citation>
    <scope>NUCLEOTIDE SEQUENCE [LARGE SCALE GENOMIC DNA]</scope>
    <source>
        <strain evidence="2 3">NCAIM B.02301</strain>
    </source>
</reference>
<dbReference type="EMBL" id="JBHLTR010000004">
    <property type="protein sequence ID" value="MFC0558122.1"/>
    <property type="molecule type" value="Genomic_DNA"/>
</dbReference>
<dbReference type="PANTHER" id="PTHR13355">
    <property type="entry name" value="GLUCOSAMINE 6-PHOSPHATE N-ACETYLTRANSFERASE"/>
    <property type="match status" value="1"/>
</dbReference>
<dbReference type="InterPro" id="IPR016181">
    <property type="entry name" value="Acyl_CoA_acyltransferase"/>
</dbReference>
<dbReference type="SUPFAM" id="SSF55729">
    <property type="entry name" value="Acyl-CoA N-acyltransferases (Nat)"/>
    <property type="match status" value="1"/>
</dbReference>
<dbReference type="RefSeq" id="WP_273841182.1">
    <property type="nucleotide sequence ID" value="NZ_JAQQWT010000003.1"/>
</dbReference>
<dbReference type="Pfam" id="PF13673">
    <property type="entry name" value="Acetyltransf_10"/>
    <property type="match status" value="1"/>
</dbReference>
<dbReference type="InterPro" id="IPR039143">
    <property type="entry name" value="GNPNAT1-like"/>
</dbReference>
<dbReference type="CDD" id="cd04301">
    <property type="entry name" value="NAT_SF"/>
    <property type="match status" value="1"/>
</dbReference>
<evidence type="ECO:0000313" key="3">
    <source>
        <dbReference type="Proteomes" id="UP001589833"/>
    </source>
</evidence>
<gene>
    <name evidence="2" type="ORF">ACFFH4_03550</name>
</gene>
<dbReference type="Gene3D" id="3.40.630.30">
    <property type="match status" value="1"/>
</dbReference>
<dbReference type="PROSITE" id="PS51186">
    <property type="entry name" value="GNAT"/>
    <property type="match status" value="1"/>
</dbReference>
<organism evidence="2 3">
    <name type="scientific">Halalkalibacter alkalisediminis</name>
    <dbReference type="NCBI Taxonomy" id="935616"/>
    <lineage>
        <taxon>Bacteria</taxon>
        <taxon>Bacillati</taxon>
        <taxon>Bacillota</taxon>
        <taxon>Bacilli</taxon>
        <taxon>Bacillales</taxon>
        <taxon>Bacillaceae</taxon>
        <taxon>Halalkalibacter</taxon>
    </lineage>
</organism>
<name>A0ABV6NBG2_9BACI</name>
<comment type="caution">
    <text evidence="2">The sequence shown here is derived from an EMBL/GenBank/DDBJ whole genome shotgun (WGS) entry which is preliminary data.</text>
</comment>
<proteinExistence type="predicted"/>
<evidence type="ECO:0000313" key="2">
    <source>
        <dbReference type="EMBL" id="MFC0558122.1"/>
    </source>
</evidence>
<dbReference type="PANTHER" id="PTHR13355:SF11">
    <property type="entry name" value="GLUCOSAMINE 6-PHOSPHATE N-ACETYLTRANSFERASE"/>
    <property type="match status" value="1"/>
</dbReference>
<dbReference type="Proteomes" id="UP001589833">
    <property type="component" value="Unassembled WGS sequence"/>
</dbReference>
<sequence length="143" mass="16276">MYVVTVETKKQLDDAFRVRTEVFFEEQNVPMEEEIDEFEDQAIHFVVYDQNETAIGAGRLRFIDGFGKIERICIVKTSRGTGVGRLLMDKIEEAAQQKGASKTKLNAQIQAETFYKKLGYETVSDQFMDAGIPHVTMIKTLLS</sequence>
<protein>
    <submittedName>
        <fullName evidence="2">GNAT family N-acetyltransferase</fullName>
    </submittedName>
</protein>